<dbReference type="PANTHER" id="PTHR27003:SF436">
    <property type="entry name" value="CALMODULIN-BINDING RECEPTOR-LIKE CYTOPLASMIC KINASE 3-RELATED"/>
    <property type="match status" value="1"/>
</dbReference>
<keyword evidence="4" id="KW-0597">Phosphoprotein</keyword>
<feature type="binding site" evidence="15">
    <location>
        <position position="432"/>
    </location>
    <ligand>
        <name>ATP</name>
        <dbReference type="ChEBI" id="CHEBI:30616"/>
    </ligand>
</feature>
<comment type="catalytic activity">
    <reaction evidence="13">
        <text>L-threonyl-[protein] + ATP = O-phospho-L-threonyl-[protein] + ADP + H(+)</text>
        <dbReference type="Rhea" id="RHEA:46608"/>
        <dbReference type="Rhea" id="RHEA-COMP:11060"/>
        <dbReference type="Rhea" id="RHEA-COMP:11605"/>
        <dbReference type="ChEBI" id="CHEBI:15378"/>
        <dbReference type="ChEBI" id="CHEBI:30013"/>
        <dbReference type="ChEBI" id="CHEBI:30616"/>
        <dbReference type="ChEBI" id="CHEBI:61977"/>
        <dbReference type="ChEBI" id="CHEBI:456216"/>
        <dbReference type="EC" id="2.7.11.1"/>
    </reaction>
</comment>
<dbReference type="InterPro" id="IPR011009">
    <property type="entry name" value="Kinase-like_dom_sf"/>
</dbReference>
<dbReference type="GO" id="GO:0004674">
    <property type="term" value="F:protein serine/threonine kinase activity"/>
    <property type="evidence" value="ECO:0007669"/>
    <property type="project" value="UniProtKB-KW"/>
</dbReference>
<evidence type="ECO:0000313" key="18">
    <source>
        <dbReference type="EMBL" id="OTG30339.1"/>
    </source>
</evidence>
<keyword evidence="10" id="KW-1133">Transmembrane helix</keyword>
<evidence type="ECO:0000256" key="10">
    <source>
        <dbReference type="ARBA" id="ARBA00022989"/>
    </source>
</evidence>
<dbReference type="GO" id="GO:0005886">
    <property type="term" value="C:plasma membrane"/>
    <property type="evidence" value="ECO:0000318"/>
    <property type="project" value="GO_Central"/>
</dbReference>
<dbReference type="GO" id="GO:0005524">
    <property type="term" value="F:ATP binding"/>
    <property type="evidence" value="ECO:0007669"/>
    <property type="project" value="UniProtKB-UniRule"/>
</dbReference>
<dbReference type="Pfam" id="PF00069">
    <property type="entry name" value="Pkinase"/>
    <property type="match status" value="1"/>
</dbReference>
<dbReference type="PROSITE" id="PS00107">
    <property type="entry name" value="PROTEIN_KINASE_ATP"/>
    <property type="match status" value="2"/>
</dbReference>
<keyword evidence="19" id="KW-1185">Reference proteome</keyword>
<dbReference type="CDD" id="cd14066">
    <property type="entry name" value="STKc_IRAK"/>
    <property type="match status" value="1"/>
</dbReference>
<dbReference type="PANTHER" id="PTHR27003">
    <property type="entry name" value="OS07G0166700 PROTEIN"/>
    <property type="match status" value="1"/>
</dbReference>
<dbReference type="OMA" id="WAIRIDY"/>
<evidence type="ECO:0000256" key="3">
    <source>
        <dbReference type="ARBA" id="ARBA00022527"/>
    </source>
</evidence>
<dbReference type="Gene3D" id="1.10.510.10">
    <property type="entry name" value="Transferase(Phosphotransferase) domain 1"/>
    <property type="match status" value="2"/>
</dbReference>
<dbReference type="FunFam" id="1.10.510.10:FF:000146">
    <property type="entry name" value="LRR receptor-like serine/threonine-protein kinase IOS1"/>
    <property type="match status" value="1"/>
</dbReference>
<gene>
    <name evidence="18" type="ORF">HannXRQ_Chr03g0063401</name>
    <name evidence="17" type="ORF">HanXRQr2_Chr03g0091291</name>
</gene>
<dbReference type="InterPro" id="IPR001245">
    <property type="entry name" value="Ser-Thr/Tyr_kinase_cat_dom"/>
</dbReference>
<reference evidence="18" key="2">
    <citation type="submission" date="2017-02" db="EMBL/GenBank/DDBJ databases">
        <title>Sunflower complete genome.</title>
        <authorList>
            <person name="Langlade N."/>
            <person name="Munos S."/>
        </authorList>
    </citation>
    <scope>NUCLEOTIDE SEQUENCE [LARGE SCALE GENOMIC DNA]</scope>
    <source>
        <tissue evidence="18">Leaves</tissue>
    </source>
</reference>
<dbReference type="InterPro" id="IPR045272">
    <property type="entry name" value="ANXUR1/2-like"/>
</dbReference>
<keyword evidence="7 15" id="KW-0547">Nucleotide-binding</keyword>
<dbReference type="InParanoid" id="A0A251V4W1"/>
<evidence type="ECO:0000256" key="7">
    <source>
        <dbReference type="ARBA" id="ARBA00022741"/>
    </source>
</evidence>
<dbReference type="Proteomes" id="UP000215914">
    <property type="component" value="Chromosome 3"/>
</dbReference>
<evidence type="ECO:0000256" key="9">
    <source>
        <dbReference type="ARBA" id="ARBA00022840"/>
    </source>
</evidence>
<dbReference type="PROSITE" id="PS00108">
    <property type="entry name" value="PROTEIN_KINASE_ST"/>
    <property type="match status" value="2"/>
</dbReference>
<comment type="subcellular location">
    <subcellularLocation>
        <location evidence="1">Membrane</location>
        <topology evidence="1">Single-pass membrane protein</topology>
    </subcellularLocation>
</comment>
<evidence type="ECO:0000256" key="8">
    <source>
        <dbReference type="ARBA" id="ARBA00022777"/>
    </source>
</evidence>
<dbReference type="Gene3D" id="3.30.200.20">
    <property type="entry name" value="Phosphorylase Kinase, domain 1"/>
    <property type="match status" value="2"/>
</dbReference>
<keyword evidence="9 15" id="KW-0067">ATP-binding</keyword>
<keyword evidence="6" id="KW-0812">Transmembrane</keyword>
<dbReference type="GO" id="GO:0004714">
    <property type="term" value="F:transmembrane receptor protein tyrosine kinase activity"/>
    <property type="evidence" value="ECO:0007669"/>
    <property type="project" value="InterPro"/>
</dbReference>
<evidence type="ECO:0000256" key="1">
    <source>
        <dbReference type="ARBA" id="ARBA00004167"/>
    </source>
</evidence>
<dbReference type="FunFam" id="3.30.200.20:FF:000039">
    <property type="entry name" value="receptor-like protein kinase FERONIA"/>
    <property type="match status" value="1"/>
</dbReference>
<evidence type="ECO:0000256" key="11">
    <source>
        <dbReference type="ARBA" id="ARBA00023136"/>
    </source>
</evidence>
<evidence type="ECO:0000313" key="17">
    <source>
        <dbReference type="EMBL" id="KAF5812848.1"/>
    </source>
</evidence>
<dbReference type="FunFam" id="1.10.510.10:FF:000300">
    <property type="entry name" value="Calmodulin-binding receptor-like cytoplasmic kinase 3"/>
    <property type="match status" value="1"/>
</dbReference>
<feature type="binding site" evidence="15">
    <location>
        <position position="73"/>
    </location>
    <ligand>
        <name>ATP</name>
        <dbReference type="ChEBI" id="CHEBI:30616"/>
    </ligand>
</feature>
<evidence type="ECO:0000256" key="13">
    <source>
        <dbReference type="ARBA" id="ARBA00047899"/>
    </source>
</evidence>
<dbReference type="Gramene" id="mRNA:HanXRQr2_Chr03g0091291">
    <property type="protein sequence ID" value="mRNA:HanXRQr2_Chr03g0091291"/>
    <property type="gene ID" value="HanXRQr2_Chr03g0091291"/>
</dbReference>
<dbReference type="EMBL" id="MNCJ02000318">
    <property type="protein sequence ID" value="KAF5812848.1"/>
    <property type="molecule type" value="Genomic_DNA"/>
</dbReference>
<dbReference type="EC" id="2.7.11.1" evidence="2"/>
<reference evidence="17 19" key="1">
    <citation type="journal article" date="2017" name="Nature">
        <title>The sunflower genome provides insights into oil metabolism, flowering and Asterid evolution.</title>
        <authorList>
            <person name="Badouin H."/>
            <person name="Gouzy J."/>
            <person name="Grassa C.J."/>
            <person name="Murat F."/>
            <person name="Staton S.E."/>
            <person name="Cottret L."/>
            <person name="Lelandais-Briere C."/>
            <person name="Owens G.L."/>
            <person name="Carrere S."/>
            <person name="Mayjonade B."/>
            <person name="Legrand L."/>
            <person name="Gill N."/>
            <person name="Kane N.C."/>
            <person name="Bowers J.E."/>
            <person name="Hubner S."/>
            <person name="Bellec A."/>
            <person name="Berard A."/>
            <person name="Berges H."/>
            <person name="Blanchet N."/>
            <person name="Boniface M.C."/>
            <person name="Brunel D."/>
            <person name="Catrice O."/>
            <person name="Chaidir N."/>
            <person name="Claudel C."/>
            <person name="Donnadieu C."/>
            <person name="Faraut T."/>
            <person name="Fievet G."/>
            <person name="Helmstetter N."/>
            <person name="King M."/>
            <person name="Knapp S.J."/>
            <person name="Lai Z."/>
            <person name="Le Paslier M.C."/>
            <person name="Lippi Y."/>
            <person name="Lorenzon L."/>
            <person name="Mandel J.R."/>
            <person name="Marage G."/>
            <person name="Marchand G."/>
            <person name="Marquand E."/>
            <person name="Bret-Mestries E."/>
            <person name="Morien E."/>
            <person name="Nambeesan S."/>
            <person name="Nguyen T."/>
            <person name="Pegot-Espagnet P."/>
            <person name="Pouilly N."/>
            <person name="Raftis F."/>
            <person name="Sallet E."/>
            <person name="Schiex T."/>
            <person name="Thomas J."/>
            <person name="Vandecasteele C."/>
            <person name="Vares D."/>
            <person name="Vear F."/>
            <person name="Vautrin S."/>
            <person name="Crespi M."/>
            <person name="Mangin B."/>
            <person name="Burke J.M."/>
            <person name="Salse J."/>
            <person name="Munos S."/>
            <person name="Vincourt P."/>
            <person name="Rieseberg L.H."/>
            <person name="Langlade N.B."/>
        </authorList>
    </citation>
    <scope>NUCLEOTIDE SEQUENCE [LARGE SCALE GENOMIC DNA]</scope>
    <source>
        <strain evidence="19">cv. SF193</strain>
        <tissue evidence="17">Leaves</tissue>
    </source>
</reference>
<keyword evidence="11" id="KW-0472">Membrane</keyword>
<sequence length="694" mass="78335">MPENPISNLNIIDEKLYSLATKRAFNRFSFDEIQLATQHFDNKLIIGKGGFGTVYRGRIYDARSAIARTVAIKRSNSSSSQGEAEFMTEIEMLTQLRHCNLVSLIGYCSDSNEMILVYEYMSKGTIEHHLHEADTPLSWMDRLRISIGAAKGLQYLHTGWRPQQGIIHRDVKSSNILLDMNWAAKVSDFGMSKIIREPSSGVITILKGTFGYLDPEYCSTGKLTKESDVFSFGVVLFELLSGRRAVDPLFVDEGINLASWAKKFIKERRIEKIVSSHITTQISPKCLKEFVKIADRCTKSSRKERPAMADVVVALQQSMALQEHYDSSARATGSMGFTQRMQHLLFGSIPKPVVLSSPSSSASPLCIPPSPHRFPMAPKVSRIRPVHLTMNEVERVTQNFSPSLKLGEGCSGTVYKAQLPDGQFVAIKRARKKHFDALRSEGELLAKIDHRNLVRLLGYVDTENERLTITEYIPNGTLREHLDGVHGSFLDFCQRLEICIDIAHGLTHLHLYAEQQIIHRDVKSSNILLTERFKAKVANFRSARLRDVETTDVVTKVQGTLGYLDPEYMRTHQLTPTIDVYSFGVLIIEILTGRRPIESKRSPKEVVTLRWAFEKYNKGEIKDLADPQMKEALDWEIIGKMLELAFQCAAPTRADRPDMKTAGEQLWAIRIDYLRNGRRGLASVNDEKVEASSV</sequence>
<evidence type="ECO:0000256" key="12">
    <source>
        <dbReference type="ARBA" id="ARBA00023170"/>
    </source>
</evidence>
<organism evidence="18 19">
    <name type="scientific">Helianthus annuus</name>
    <name type="common">Common sunflower</name>
    <dbReference type="NCBI Taxonomy" id="4232"/>
    <lineage>
        <taxon>Eukaryota</taxon>
        <taxon>Viridiplantae</taxon>
        <taxon>Streptophyta</taxon>
        <taxon>Embryophyta</taxon>
        <taxon>Tracheophyta</taxon>
        <taxon>Spermatophyta</taxon>
        <taxon>Magnoliopsida</taxon>
        <taxon>eudicotyledons</taxon>
        <taxon>Gunneridae</taxon>
        <taxon>Pentapetalae</taxon>
        <taxon>asterids</taxon>
        <taxon>campanulids</taxon>
        <taxon>Asterales</taxon>
        <taxon>Asteraceae</taxon>
        <taxon>Asteroideae</taxon>
        <taxon>Heliantheae alliance</taxon>
        <taxon>Heliantheae</taxon>
        <taxon>Helianthus</taxon>
    </lineage>
</organism>
<dbReference type="EMBL" id="CM007892">
    <property type="protein sequence ID" value="OTG30339.1"/>
    <property type="molecule type" value="Genomic_DNA"/>
</dbReference>
<keyword evidence="3" id="KW-0723">Serine/threonine-protein kinase</keyword>
<feature type="domain" description="Protein kinase" evidence="16">
    <location>
        <begin position="400"/>
        <end position="668"/>
    </location>
</feature>
<keyword evidence="12" id="KW-0675">Receptor</keyword>
<dbReference type="GO" id="GO:0004672">
    <property type="term" value="F:protein kinase activity"/>
    <property type="evidence" value="ECO:0000318"/>
    <property type="project" value="GO_Central"/>
</dbReference>
<evidence type="ECO:0000259" key="16">
    <source>
        <dbReference type="PROSITE" id="PS50011"/>
    </source>
</evidence>
<protein>
    <recommendedName>
        <fullName evidence="2">non-specific serine/threonine protein kinase</fullName>
        <ecNumber evidence="2">2.7.11.1</ecNumber>
    </recommendedName>
</protein>
<dbReference type="PROSITE" id="PS50011">
    <property type="entry name" value="PROTEIN_KINASE_DOM"/>
    <property type="match status" value="2"/>
</dbReference>
<keyword evidence="8 18" id="KW-0418">Kinase</keyword>
<comment type="catalytic activity">
    <reaction evidence="14">
        <text>L-seryl-[protein] + ATP = O-phospho-L-seryl-[protein] + ADP + H(+)</text>
        <dbReference type="Rhea" id="RHEA:17989"/>
        <dbReference type="Rhea" id="RHEA-COMP:9863"/>
        <dbReference type="Rhea" id="RHEA-COMP:11604"/>
        <dbReference type="ChEBI" id="CHEBI:15378"/>
        <dbReference type="ChEBI" id="CHEBI:29999"/>
        <dbReference type="ChEBI" id="CHEBI:30616"/>
        <dbReference type="ChEBI" id="CHEBI:83421"/>
        <dbReference type="ChEBI" id="CHEBI:456216"/>
        <dbReference type="EC" id="2.7.11.1"/>
    </reaction>
</comment>
<evidence type="ECO:0000256" key="4">
    <source>
        <dbReference type="ARBA" id="ARBA00022553"/>
    </source>
</evidence>
<dbReference type="InterPro" id="IPR008271">
    <property type="entry name" value="Ser/Thr_kinase_AS"/>
</dbReference>
<dbReference type="SMART" id="SM00220">
    <property type="entry name" value="S_TKc"/>
    <property type="match status" value="2"/>
</dbReference>
<feature type="domain" description="Protein kinase" evidence="16">
    <location>
        <begin position="40"/>
        <end position="319"/>
    </location>
</feature>
<dbReference type="AlphaFoldDB" id="A0A251V4W1"/>
<keyword evidence="5 17" id="KW-0808">Transferase</keyword>
<evidence type="ECO:0000256" key="14">
    <source>
        <dbReference type="ARBA" id="ARBA00048679"/>
    </source>
</evidence>
<dbReference type="Pfam" id="PF07714">
    <property type="entry name" value="PK_Tyr_Ser-Thr"/>
    <property type="match status" value="1"/>
</dbReference>
<reference evidence="17" key="3">
    <citation type="submission" date="2020-06" db="EMBL/GenBank/DDBJ databases">
        <title>Helianthus annuus Genome sequencing and assembly Release 2.</title>
        <authorList>
            <person name="Gouzy J."/>
            <person name="Langlade N."/>
            <person name="Munos S."/>
        </authorList>
    </citation>
    <scope>NUCLEOTIDE SEQUENCE</scope>
    <source>
        <tissue evidence="17">Leaves</tissue>
    </source>
</reference>
<accession>A0A251V4W1</accession>
<evidence type="ECO:0000256" key="6">
    <source>
        <dbReference type="ARBA" id="ARBA00022692"/>
    </source>
</evidence>
<evidence type="ECO:0000256" key="2">
    <source>
        <dbReference type="ARBA" id="ARBA00012513"/>
    </source>
</evidence>
<dbReference type="SUPFAM" id="SSF56112">
    <property type="entry name" value="Protein kinase-like (PK-like)"/>
    <property type="match status" value="2"/>
</dbReference>
<name>A0A251V4W1_HELAN</name>
<dbReference type="InterPro" id="IPR017441">
    <property type="entry name" value="Protein_kinase_ATP_BS"/>
</dbReference>
<evidence type="ECO:0000256" key="5">
    <source>
        <dbReference type="ARBA" id="ARBA00022679"/>
    </source>
</evidence>
<dbReference type="InterPro" id="IPR000719">
    <property type="entry name" value="Prot_kinase_dom"/>
</dbReference>
<evidence type="ECO:0000313" key="19">
    <source>
        <dbReference type="Proteomes" id="UP000215914"/>
    </source>
</evidence>
<evidence type="ECO:0000256" key="15">
    <source>
        <dbReference type="PROSITE-ProRule" id="PRU10141"/>
    </source>
</evidence>
<proteinExistence type="predicted"/>